<sequence>MESIGQKLREARMQAGIPLEQASSRTKIRVHILEALESGEMERIPGGDVYTRNFLLSYARFLGMDVHAILAEFDQARPAVKERAKILESGSAPVRWTDTPPAFGLRRRDGARLWGAGLAALLLVAIAVVLVAWLGGSQGSGETTRLPAVLEGTPAATGQPRDQEPEPGVGPPGQGPSDRAEGQAPVSGLPAASPRGEPPVASPPARSDATVPSTLAFEPLVLRAVVEQRSWMRVDVDGRTEYTGILQAGQERSWTANDEIRVRFGYAQGVRLYLNGHDLGLAGEDVVTRSFTREMLGRLEGSR</sequence>
<evidence type="ECO:0000256" key="2">
    <source>
        <dbReference type="SAM" id="Phobius"/>
    </source>
</evidence>
<dbReference type="STRING" id="1555112.LIP_1850"/>
<dbReference type="PANTHER" id="PTHR34475:SF1">
    <property type="entry name" value="CYTOSKELETON PROTEIN RODZ"/>
    <property type="match status" value="1"/>
</dbReference>
<dbReference type="Pfam" id="PF13413">
    <property type="entry name" value="HTH_25"/>
    <property type="match status" value="1"/>
</dbReference>
<accession>A0A0K2SKR2</accession>
<name>A0A0K2SKR2_LIMPI</name>
<gene>
    <name evidence="4" type="ORF">LIP_1850</name>
</gene>
<reference evidence="5" key="1">
    <citation type="submission" date="2015-07" db="EMBL/GenBank/DDBJ databases">
        <title>Complete genome sequence and phylogenetic analysis of Limnochorda pilosa.</title>
        <authorList>
            <person name="Watanabe M."/>
            <person name="Kojima H."/>
            <person name="Fukui M."/>
        </authorList>
    </citation>
    <scope>NUCLEOTIDE SEQUENCE [LARGE SCALE GENOMIC DNA]</scope>
    <source>
        <strain evidence="5">HC45</strain>
    </source>
</reference>
<dbReference type="InterPro" id="IPR010982">
    <property type="entry name" value="Lambda_DNA-bd_dom_sf"/>
</dbReference>
<keyword evidence="5" id="KW-1185">Reference proteome</keyword>
<dbReference type="InterPro" id="IPR050400">
    <property type="entry name" value="Bact_Cytoskel_RodZ"/>
</dbReference>
<keyword evidence="2" id="KW-0472">Membrane</keyword>
<evidence type="ECO:0000256" key="1">
    <source>
        <dbReference type="SAM" id="MobiDB-lite"/>
    </source>
</evidence>
<dbReference type="PANTHER" id="PTHR34475">
    <property type="match status" value="1"/>
</dbReference>
<dbReference type="Proteomes" id="UP000065807">
    <property type="component" value="Chromosome"/>
</dbReference>
<feature type="domain" description="Cytoskeleton protein RodZ-like C-terminal" evidence="3">
    <location>
        <begin position="226"/>
        <end position="291"/>
    </location>
</feature>
<dbReference type="GO" id="GO:0003677">
    <property type="term" value="F:DNA binding"/>
    <property type="evidence" value="ECO:0007669"/>
    <property type="project" value="InterPro"/>
</dbReference>
<evidence type="ECO:0000313" key="5">
    <source>
        <dbReference type="Proteomes" id="UP000065807"/>
    </source>
</evidence>
<dbReference type="KEGG" id="lpil:LIP_1850"/>
<dbReference type="AlphaFoldDB" id="A0A0K2SKR2"/>
<dbReference type="EMBL" id="AP014924">
    <property type="protein sequence ID" value="BAS27693.1"/>
    <property type="molecule type" value="Genomic_DNA"/>
</dbReference>
<dbReference type="Gene3D" id="1.10.260.40">
    <property type="entry name" value="lambda repressor-like DNA-binding domains"/>
    <property type="match status" value="1"/>
</dbReference>
<dbReference type="Pfam" id="PF13464">
    <property type="entry name" value="RodZ_C"/>
    <property type="match status" value="1"/>
</dbReference>
<reference evidence="5" key="2">
    <citation type="journal article" date="2016" name="Int. J. Syst. Evol. Microbiol.">
        <title>Complete genome sequence and cell structure of Limnochorda pilosa, a Gram-negative spore-former within the phylum Firmicutes.</title>
        <authorList>
            <person name="Watanabe M."/>
            <person name="Kojima H."/>
            <person name="Fukui M."/>
        </authorList>
    </citation>
    <scope>NUCLEOTIDE SEQUENCE [LARGE SCALE GENOMIC DNA]</scope>
    <source>
        <strain evidence="5">HC45</strain>
    </source>
</reference>
<feature type="transmembrane region" description="Helical" evidence="2">
    <location>
        <begin position="113"/>
        <end position="135"/>
    </location>
</feature>
<dbReference type="RefSeq" id="WP_231699410.1">
    <property type="nucleotide sequence ID" value="NZ_AP014924.1"/>
</dbReference>
<organism evidence="4 5">
    <name type="scientific">Limnochorda pilosa</name>
    <dbReference type="NCBI Taxonomy" id="1555112"/>
    <lineage>
        <taxon>Bacteria</taxon>
        <taxon>Bacillati</taxon>
        <taxon>Bacillota</taxon>
        <taxon>Limnochordia</taxon>
        <taxon>Limnochordales</taxon>
        <taxon>Limnochordaceae</taxon>
        <taxon>Limnochorda</taxon>
    </lineage>
</organism>
<proteinExistence type="predicted"/>
<feature type="region of interest" description="Disordered" evidence="1">
    <location>
        <begin position="153"/>
        <end position="211"/>
    </location>
</feature>
<keyword evidence="2" id="KW-1133">Transmembrane helix</keyword>
<dbReference type="SUPFAM" id="SSF47413">
    <property type="entry name" value="lambda repressor-like DNA-binding domains"/>
    <property type="match status" value="1"/>
</dbReference>
<evidence type="ECO:0000313" key="4">
    <source>
        <dbReference type="EMBL" id="BAS27693.1"/>
    </source>
</evidence>
<dbReference type="InterPro" id="IPR025194">
    <property type="entry name" value="RodZ-like_C"/>
</dbReference>
<protein>
    <recommendedName>
        <fullName evidence="3">Cytoskeleton protein RodZ-like C-terminal domain-containing protein</fullName>
    </recommendedName>
</protein>
<evidence type="ECO:0000259" key="3">
    <source>
        <dbReference type="Pfam" id="PF13464"/>
    </source>
</evidence>
<keyword evidence="2" id="KW-0812">Transmembrane</keyword>